<proteinExistence type="predicted"/>
<dbReference type="InterPro" id="IPR029045">
    <property type="entry name" value="ClpP/crotonase-like_dom_sf"/>
</dbReference>
<feature type="transmembrane region" description="Helical" evidence="1">
    <location>
        <begin position="6"/>
        <end position="25"/>
    </location>
</feature>
<name>A0ABS7KUK3_CLOSR</name>
<feature type="domain" description="Tail specific protease" evidence="2">
    <location>
        <begin position="169"/>
        <end position="379"/>
    </location>
</feature>
<dbReference type="Pfam" id="PF03572">
    <property type="entry name" value="Peptidase_S41"/>
    <property type="match status" value="1"/>
</dbReference>
<dbReference type="SUPFAM" id="SSF52096">
    <property type="entry name" value="ClpP/crotonase"/>
    <property type="match status" value="1"/>
</dbReference>
<evidence type="ECO:0000313" key="4">
    <source>
        <dbReference type="Proteomes" id="UP001299068"/>
    </source>
</evidence>
<keyword evidence="1" id="KW-1133">Transmembrane helix</keyword>
<keyword evidence="4" id="KW-1185">Reference proteome</keyword>
<accession>A0ABS7KUK3</accession>
<dbReference type="Proteomes" id="UP001299068">
    <property type="component" value="Unassembled WGS sequence"/>
</dbReference>
<gene>
    <name evidence="3" type="ORF">K5V21_03375</name>
</gene>
<sequence length="406" mass="47137">MKKRLIGISIVILIICSSIFIIFGSKKDLSKNQMMEDFNYLFNSIIDNYPYLDVNKRVNEVDFKANETIYRDMIKECENDDEFETAIKIIVKDLNNSHSYIFNKEVLEQFRNLYNKIPTGSWYDLNRKVLNNKKALRRYGLSREVKELEKKESAFYEKPKFKDIINGEIGYMEILLMNNSSYIKEDKEDILGYLESIKNYDALVVDIRGNRGGDSRYWHYIFSNIVNRDYYTEYYSFYKDGKLINKFLNYNKNFIKPVEKLDTSNLKKLPKEVTRDFKSYSKDKYSVEKASSSINFKGKIYLLVDDKVFSSAEALAVFAKSTGMATLIGEKTKGDGIGSDPMLMMLPNSGLVFNFTKEMGTTSDGTCNEEHKTKPDIIVNNPKKTGDFKTDECIKKVLELEGRNNI</sequence>
<dbReference type="EMBL" id="JAIKTU010000002">
    <property type="protein sequence ID" value="MBY0754491.1"/>
    <property type="molecule type" value="Genomic_DNA"/>
</dbReference>
<evidence type="ECO:0000256" key="1">
    <source>
        <dbReference type="SAM" id="Phobius"/>
    </source>
</evidence>
<organism evidence="3 4">
    <name type="scientific">Clostridium sardiniense</name>
    <name type="common">Clostridium absonum</name>
    <dbReference type="NCBI Taxonomy" id="29369"/>
    <lineage>
        <taxon>Bacteria</taxon>
        <taxon>Bacillati</taxon>
        <taxon>Bacillota</taxon>
        <taxon>Clostridia</taxon>
        <taxon>Eubacteriales</taxon>
        <taxon>Clostridiaceae</taxon>
        <taxon>Clostridium</taxon>
    </lineage>
</organism>
<evidence type="ECO:0000313" key="3">
    <source>
        <dbReference type="EMBL" id="MBY0754491.1"/>
    </source>
</evidence>
<dbReference type="Gene3D" id="3.30.750.44">
    <property type="match status" value="1"/>
</dbReference>
<protein>
    <submittedName>
        <fullName evidence="3">Peptidase</fullName>
    </submittedName>
</protein>
<evidence type="ECO:0000259" key="2">
    <source>
        <dbReference type="Pfam" id="PF03572"/>
    </source>
</evidence>
<keyword evidence="1" id="KW-0472">Membrane</keyword>
<dbReference type="InterPro" id="IPR005151">
    <property type="entry name" value="Tail-specific_protease"/>
</dbReference>
<reference evidence="3 4" key="1">
    <citation type="journal article" date="2021" name="Cell Host Microbe">
        <title>in vivo commensal control of Clostridioides difficile virulence.</title>
        <authorList>
            <person name="Girinathan B.P."/>
            <person name="Dibenedetto N."/>
            <person name="Worley J.N."/>
            <person name="Peltier J."/>
            <person name="Arrieta-Ortiz M.L."/>
            <person name="Rupa Christinal Immanuel S."/>
            <person name="Lavin R."/>
            <person name="Delaney M.L."/>
            <person name="Cummins C."/>
            <person name="Hoffmann M."/>
            <person name="Luo Y."/>
            <person name="Gonzalez-Escalona N."/>
            <person name="Allard M."/>
            <person name="Onderdonk A.B."/>
            <person name="Gerber G.K."/>
            <person name="Sonenshein A.L."/>
            <person name="Baliga N."/>
            <person name="Dupuy B."/>
            <person name="Bry L."/>
        </authorList>
    </citation>
    <scope>NUCLEOTIDE SEQUENCE [LARGE SCALE GENOMIC DNA]</scope>
    <source>
        <strain evidence="3 4">DSM 599</strain>
    </source>
</reference>
<keyword evidence="1" id="KW-0812">Transmembrane</keyword>
<comment type="caution">
    <text evidence="3">The sequence shown here is derived from an EMBL/GenBank/DDBJ whole genome shotgun (WGS) entry which is preliminary data.</text>
</comment>
<dbReference type="Gene3D" id="3.90.226.10">
    <property type="entry name" value="2-enoyl-CoA Hydratase, Chain A, domain 1"/>
    <property type="match status" value="1"/>
</dbReference>
<dbReference type="RefSeq" id="WP_221859137.1">
    <property type="nucleotide sequence ID" value="NZ_JAIKTU010000002.1"/>
</dbReference>